<keyword evidence="2" id="KW-1185">Reference proteome</keyword>
<evidence type="ECO:0000313" key="2">
    <source>
        <dbReference type="Proteomes" id="UP000199611"/>
    </source>
</evidence>
<dbReference type="EMBL" id="FOUU01000006">
    <property type="protein sequence ID" value="SFM90564.1"/>
    <property type="molecule type" value="Genomic_DNA"/>
</dbReference>
<dbReference type="OrthoDB" id="5417890at2"/>
<name>A0A1I4UNK0_9BACT</name>
<sequence length="217" mass="25600">MKAQNKVPCGECSATRISEYQERHLRSQIAALDFYKTLNESDRLYLRWLTLPYVYFRHRLDVFTRNFFQDFCNRSCFQTGKSACCGFESIITFFADEVINILWGGPKAGELLIERLKGTNRPPFCVYLGDRGCLWTVRPLGCAMFFCDDAKKYVFGKCKKAEKEWEELKKQEKLFIWPTRPVLFDLIESLALERLKSPHMYFHFSPGLLRIKEKSRR</sequence>
<dbReference type="AlphaFoldDB" id="A0A1I4UNK0"/>
<accession>A0A1I4UNK0</accession>
<reference evidence="1 2" key="1">
    <citation type="submission" date="2016-10" db="EMBL/GenBank/DDBJ databases">
        <authorList>
            <person name="de Groot N.N."/>
        </authorList>
    </citation>
    <scope>NUCLEOTIDE SEQUENCE [LARGE SCALE GENOMIC DNA]</scope>
    <source>
        <strain evidence="1 2">DSM 9990</strain>
    </source>
</reference>
<proteinExistence type="predicted"/>
<protein>
    <submittedName>
        <fullName evidence="1">Uncharacterized protein</fullName>
    </submittedName>
</protein>
<gene>
    <name evidence="1" type="ORF">SAMN05660836_01898</name>
</gene>
<dbReference type="RefSeq" id="WP_093395308.1">
    <property type="nucleotide sequence ID" value="NZ_FOUU01000006.1"/>
</dbReference>
<dbReference type="STRING" id="39841.SAMN05660836_01898"/>
<evidence type="ECO:0000313" key="1">
    <source>
        <dbReference type="EMBL" id="SFM90564.1"/>
    </source>
</evidence>
<dbReference type="Proteomes" id="UP000199611">
    <property type="component" value="Unassembled WGS sequence"/>
</dbReference>
<organism evidence="1 2">
    <name type="scientific">Thermodesulforhabdus norvegica</name>
    <dbReference type="NCBI Taxonomy" id="39841"/>
    <lineage>
        <taxon>Bacteria</taxon>
        <taxon>Pseudomonadati</taxon>
        <taxon>Thermodesulfobacteriota</taxon>
        <taxon>Syntrophobacteria</taxon>
        <taxon>Syntrophobacterales</taxon>
        <taxon>Thermodesulforhabdaceae</taxon>
        <taxon>Thermodesulforhabdus</taxon>
    </lineage>
</organism>